<dbReference type="Gene3D" id="2.40.30.170">
    <property type="match status" value="1"/>
</dbReference>
<protein>
    <submittedName>
        <fullName evidence="3">Multidrug efflux pump subunit AcrA (Membrane-fusion protein)</fullName>
    </submittedName>
</protein>
<dbReference type="Proteomes" id="UP001185092">
    <property type="component" value="Unassembled WGS sequence"/>
</dbReference>
<dbReference type="PANTHER" id="PTHR30469">
    <property type="entry name" value="MULTIDRUG RESISTANCE PROTEIN MDTA"/>
    <property type="match status" value="1"/>
</dbReference>
<dbReference type="PANTHER" id="PTHR30469:SF15">
    <property type="entry name" value="HLYD FAMILY OF SECRETION PROTEINS"/>
    <property type="match status" value="1"/>
</dbReference>
<dbReference type="Gene3D" id="2.40.50.100">
    <property type="match status" value="1"/>
</dbReference>
<gene>
    <name evidence="3" type="ORF">HNQ88_002720</name>
</gene>
<dbReference type="GO" id="GO:1990281">
    <property type="term" value="C:efflux pump complex"/>
    <property type="evidence" value="ECO:0007669"/>
    <property type="project" value="TreeGrafter"/>
</dbReference>
<dbReference type="EMBL" id="JAVDQD010000003">
    <property type="protein sequence ID" value="MDR6239672.1"/>
    <property type="molecule type" value="Genomic_DNA"/>
</dbReference>
<dbReference type="SUPFAM" id="SSF111369">
    <property type="entry name" value="HlyD-like secretion proteins"/>
    <property type="match status" value="1"/>
</dbReference>
<dbReference type="AlphaFoldDB" id="A0AAE3XMI0"/>
<feature type="transmembrane region" description="Helical" evidence="1">
    <location>
        <begin position="6"/>
        <end position="27"/>
    </location>
</feature>
<sequence length="376" mass="42037">MMVRKIVVACSGVLIIALSLVVMRLLANQKKRPERKTQMEQVFMSPLLEVNNSSMKTSLSAMGVVEAVNKVEIYAEVGGIMKMTSKNFLEGMSYRGGELMISIDSQEDEMNLKSMKSELLNLIVELLPDLKLDYINSYEQWSEYLKNYNIEGKTEELPSPLSEQEKYFISARGIQQKYYDIKSLEAKLFKYNIYAPFDGELIESNIKPGTLVRTGQKLGEYINSNQFDLVVSLSLEDAKSVKQGSEVDVVSNATGETWSGEVHRVNKSIDEMTQTVKAFVRINGNDLKEGMFLKAEIYTGKTNSGIEIPRKLLLEDNSVFVLENDMATKVKVNVIQQKDDKVIVSGIEDGSKVILKAQGLEVGKPVIGENSSISHS</sequence>
<dbReference type="Gene3D" id="2.40.420.20">
    <property type="match status" value="1"/>
</dbReference>
<accession>A0AAE3XMI0</accession>
<keyword evidence="1" id="KW-1133">Transmembrane helix</keyword>
<keyword evidence="1" id="KW-0812">Transmembrane</keyword>
<evidence type="ECO:0000256" key="1">
    <source>
        <dbReference type="SAM" id="Phobius"/>
    </source>
</evidence>
<organism evidence="3 4">
    <name type="scientific">Aureibacter tunicatorum</name>
    <dbReference type="NCBI Taxonomy" id="866807"/>
    <lineage>
        <taxon>Bacteria</taxon>
        <taxon>Pseudomonadati</taxon>
        <taxon>Bacteroidota</taxon>
        <taxon>Cytophagia</taxon>
        <taxon>Cytophagales</taxon>
        <taxon>Persicobacteraceae</taxon>
        <taxon>Aureibacter</taxon>
    </lineage>
</organism>
<dbReference type="RefSeq" id="WP_309939413.1">
    <property type="nucleotide sequence ID" value="NZ_AP025305.1"/>
</dbReference>
<feature type="domain" description="Multidrug resistance protein MdtA-like barrel-sandwich hybrid" evidence="2">
    <location>
        <begin position="69"/>
        <end position="218"/>
    </location>
</feature>
<evidence type="ECO:0000259" key="2">
    <source>
        <dbReference type="Pfam" id="PF25917"/>
    </source>
</evidence>
<keyword evidence="4" id="KW-1185">Reference proteome</keyword>
<dbReference type="Gene3D" id="1.10.287.470">
    <property type="entry name" value="Helix hairpin bin"/>
    <property type="match status" value="1"/>
</dbReference>
<evidence type="ECO:0000313" key="4">
    <source>
        <dbReference type="Proteomes" id="UP001185092"/>
    </source>
</evidence>
<keyword evidence="1" id="KW-0472">Membrane</keyword>
<proteinExistence type="predicted"/>
<comment type="caution">
    <text evidence="3">The sequence shown here is derived from an EMBL/GenBank/DDBJ whole genome shotgun (WGS) entry which is preliminary data.</text>
</comment>
<dbReference type="Pfam" id="PF25917">
    <property type="entry name" value="BSH_RND"/>
    <property type="match status" value="1"/>
</dbReference>
<dbReference type="InterPro" id="IPR058625">
    <property type="entry name" value="MdtA-like_BSH"/>
</dbReference>
<evidence type="ECO:0000313" key="3">
    <source>
        <dbReference type="EMBL" id="MDR6239672.1"/>
    </source>
</evidence>
<dbReference type="GO" id="GO:0015562">
    <property type="term" value="F:efflux transmembrane transporter activity"/>
    <property type="evidence" value="ECO:0007669"/>
    <property type="project" value="TreeGrafter"/>
</dbReference>
<reference evidence="3" key="1">
    <citation type="submission" date="2023-07" db="EMBL/GenBank/DDBJ databases">
        <title>Genomic Encyclopedia of Type Strains, Phase IV (KMG-IV): sequencing the most valuable type-strain genomes for metagenomic binning, comparative biology and taxonomic classification.</title>
        <authorList>
            <person name="Goeker M."/>
        </authorList>
    </citation>
    <scope>NUCLEOTIDE SEQUENCE</scope>
    <source>
        <strain evidence="3">DSM 26174</strain>
    </source>
</reference>
<name>A0AAE3XMI0_9BACT</name>